<evidence type="ECO:0000256" key="10">
    <source>
        <dbReference type="ARBA" id="ARBA00023224"/>
    </source>
</evidence>
<keyword evidence="10" id="KW-0807">Transducer</keyword>
<dbReference type="PANTHER" id="PTHR24061:SF592">
    <property type="entry name" value="VOMERONASAL TYPE-2 RECEPTOR 116-LIKE"/>
    <property type="match status" value="1"/>
</dbReference>
<organism evidence="14 15">
    <name type="scientific">Pelobates cultripes</name>
    <name type="common">Western spadefoot toad</name>
    <dbReference type="NCBI Taxonomy" id="61616"/>
    <lineage>
        <taxon>Eukaryota</taxon>
        <taxon>Metazoa</taxon>
        <taxon>Chordata</taxon>
        <taxon>Craniata</taxon>
        <taxon>Vertebrata</taxon>
        <taxon>Euteleostomi</taxon>
        <taxon>Amphibia</taxon>
        <taxon>Batrachia</taxon>
        <taxon>Anura</taxon>
        <taxon>Pelobatoidea</taxon>
        <taxon>Pelobatidae</taxon>
        <taxon>Pelobates</taxon>
    </lineage>
</organism>
<keyword evidence="4" id="KW-0732">Signal</keyword>
<dbReference type="GO" id="GO:0005886">
    <property type="term" value="C:plasma membrane"/>
    <property type="evidence" value="ECO:0007669"/>
    <property type="project" value="UniProtKB-SubCell"/>
</dbReference>
<dbReference type="Pfam" id="PF01094">
    <property type="entry name" value="ANF_receptor"/>
    <property type="match status" value="1"/>
</dbReference>
<dbReference type="InterPro" id="IPR000068">
    <property type="entry name" value="GPCR_3_Ca_sens_rcpt-rel"/>
</dbReference>
<feature type="transmembrane region" description="Helical" evidence="12">
    <location>
        <begin position="588"/>
        <end position="607"/>
    </location>
</feature>
<evidence type="ECO:0000256" key="8">
    <source>
        <dbReference type="ARBA" id="ARBA00023170"/>
    </source>
</evidence>
<dbReference type="PANTHER" id="PTHR24061">
    <property type="entry name" value="CALCIUM-SENSING RECEPTOR-RELATED"/>
    <property type="match status" value="1"/>
</dbReference>
<protein>
    <submittedName>
        <fullName evidence="14">Vomeronasal type-2 receptor 26-like</fullName>
    </submittedName>
</protein>
<dbReference type="InterPro" id="IPR028082">
    <property type="entry name" value="Peripla_BP_I"/>
</dbReference>
<evidence type="ECO:0000256" key="1">
    <source>
        <dbReference type="ARBA" id="ARBA00004651"/>
    </source>
</evidence>
<reference evidence="14" key="1">
    <citation type="submission" date="2022-03" db="EMBL/GenBank/DDBJ databases">
        <authorList>
            <person name="Alioto T."/>
            <person name="Alioto T."/>
            <person name="Gomez Garrido J."/>
        </authorList>
    </citation>
    <scope>NUCLEOTIDE SEQUENCE</scope>
</reference>
<evidence type="ECO:0000256" key="7">
    <source>
        <dbReference type="ARBA" id="ARBA00023136"/>
    </source>
</evidence>
<evidence type="ECO:0000313" key="14">
    <source>
        <dbReference type="EMBL" id="CAH2299131.1"/>
    </source>
</evidence>
<keyword evidence="3 12" id="KW-0812">Transmembrane</keyword>
<dbReference type="FunFam" id="2.10.50.30:FF:000003">
    <property type="entry name" value="Vomeronasal 2, receptor 120"/>
    <property type="match status" value="1"/>
</dbReference>
<dbReference type="InterPro" id="IPR000337">
    <property type="entry name" value="GPCR_3"/>
</dbReference>
<feature type="transmembrane region" description="Helical" evidence="12">
    <location>
        <begin position="511"/>
        <end position="532"/>
    </location>
</feature>
<keyword evidence="6" id="KW-0297">G-protein coupled receptor</keyword>
<keyword evidence="15" id="KW-1185">Reference proteome</keyword>
<sequence length="979" mass="111014">MSSNTKVAAGNIQRVSAWRYGKLVGVIGDLSSETSLHMANILSLYGYPQISYGATHPNLANKNLYPSFFRTLHNDHIHIKAVVKLLKHFGWTWIGMIMSDDIYGEIQSQELKQMAALNGICIEFSLKTTPDEEFDQLKLSPDIHTVIQEHPEITEIFRERRTKRKTLFMRMFFFIHVINMLGERTLIILARLKKITHILAYVQNGFQTRQRGGFYCPGELLDPLTRRLTHCAWKLSDYLVLDQNMRNYYYRNIDYPYLCLRCSTTGGLDHRLSNFVSHGDIGHTRVSHLKKLVAVTPFHRFRLCGLPNARKNDSDVAYFLRRLHFKDPTGEDVYFDENGEMPTVYDIENCIILPNGQIMTNSVGKLNICHNFKPTDRRTHCSDYAHRIPLSRCSEDCPPGYRQVPRESIHICCFSCAPCPDGEISNQTEAQAALGNETDKISCQKCPDDKWPNEGKDKCINKLTEFLSIRNDPIALALSIVSILFSITASINLCIFILFRDTPIVKANNQNLSFILLVSIILSFLFVFLFLGRPVDIICMLRQTSFGIIFSVAVSSLLAKTIMVCIAFKATKPGNSWRKWMGIKIPNCVVFICSFTMVMICISWLSVSPPFQEMNTHSYPGKIIIQCNEGSVIAFYTVLGYMGFLAVVSFIVAFLVRKLPDSFNEAKYITFSMLVFCNVWITFIPAYMSVMGKNTVIVEIFAIIASSAGILICIFFPKCYIILFKPQLNSKGCVMMSKRNVPRRNDKKSDVRFPLCSKYNTTALPQPSADQAFAGGNGEVSSLGEEESWITDINIYLITSQWKTVFTQIHMVPICNNVENLQVALIPIQNTQPIPKHTRCLLEVIPTWGILGTHLLAFPTDPDVLDQHSENDQNSDRTLTPSYTTYISVSNFSLHPPQATTYSPCLPSHIRQLTLVKWKNPKAPPVRNGSLKKTQLKLWRRFKPPSPTYNHSTKRKKGLGSSSEALRVSKPGIRIKGIK</sequence>
<dbReference type="PRINTS" id="PR00248">
    <property type="entry name" value="GPCRMGR"/>
</dbReference>
<feature type="transmembrane region" description="Helical" evidence="12">
    <location>
        <begin position="167"/>
        <end position="190"/>
    </location>
</feature>
<dbReference type="GO" id="GO:0004930">
    <property type="term" value="F:G protein-coupled receptor activity"/>
    <property type="evidence" value="ECO:0007669"/>
    <property type="project" value="UniProtKB-KW"/>
</dbReference>
<dbReference type="InterPro" id="IPR011500">
    <property type="entry name" value="GPCR_3_9-Cys_dom"/>
</dbReference>
<dbReference type="CDD" id="cd15283">
    <property type="entry name" value="7tmC_V2R_pheromone"/>
    <property type="match status" value="1"/>
</dbReference>
<dbReference type="Proteomes" id="UP001295444">
    <property type="component" value="Chromosome 06"/>
</dbReference>
<evidence type="ECO:0000256" key="4">
    <source>
        <dbReference type="ARBA" id="ARBA00022729"/>
    </source>
</evidence>
<dbReference type="SUPFAM" id="SSF53822">
    <property type="entry name" value="Periplasmic binding protein-like I"/>
    <property type="match status" value="1"/>
</dbReference>
<dbReference type="PROSITE" id="PS00981">
    <property type="entry name" value="G_PROTEIN_RECEP_F3_3"/>
    <property type="match status" value="1"/>
</dbReference>
<evidence type="ECO:0000256" key="2">
    <source>
        <dbReference type="ARBA" id="ARBA00022475"/>
    </source>
</evidence>
<keyword evidence="9" id="KW-0325">Glycoprotein</keyword>
<feature type="transmembrane region" description="Helical" evidence="12">
    <location>
        <begin position="668"/>
        <end position="688"/>
    </location>
</feature>
<keyword evidence="8 14" id="KW-0675">Receptor</keyword>
<gene>
    <name evidence="14" type="ORF">PECUL_23A055896</name>
</gene>
<dbReference type="InterPro" id="IPR038550">
    <property type="entry name" value="GPCR_3_9-Cys_sf"/>
</dbReference>
<feature type="region of interest" description="Disordered" evidence="11">
    <location>
        <begin position="942"/>
        <end position="979"/>
    </location>
</feature>
<feature type="transmembrane region" description="Helical" evidence="12">
    <location>
        <begin position="544"/>
        <end position="568"/>
    </location>
</feature>
<evidence type="ECO:0000256" key="12">
    <source>
        <dbReference type="SAM" id="Phobius"/>
    </source>
</evidence>
<keyword evidence="2" id="KW-1003">Cell membrane</keyword>
<comment type="subcellular location">
    <subcellularLocation>
        <location evidence="1">Cell membrane</location>
        <topology evidence="1">Multi-pass membrane protein</topology>
    </subcellularLocation>
</comment>
<evidence type="ECO:0000256" key="5">
    <source>
        <dbReference type="ARBA" id="ARBA00022989"/>
    </source>
</evidence>
<evidence type="ECO:0000256" key="3">
    <source>
        <dbReference type="ARBA" id="ARBA00022692"/>
    </source>
</evidence>
<dbReference type="Pfam" id="PF07562">
    <property type="entry name" value="NCD3G"/>
    <property type="match status" value="1"/>
</dbReference>
<evidence type="ECO:0000313" key="15">
    <source>
        <dbReference type="Proteomes" id="UP001295444"/>
    </source>
</evidence>
<dbReference type="PRINTS" id="PR01535">
    <property type="entry name" value="VOMERONASL2R"/>
</dbReference>
<dbReference type="InterPro" id="IPR017978">
    <property type="entry name" value="GPCR_3_C"/>
</dbReference>
<feature type="transmembrane region" description="Helical" evidence="12">
    <location>
        <begin position="474"/>
        <end position="499"/>
    </location>
</feature>
<dbReference type="AlphaFoldDB" id="A0AAD1WCM5"/>
<accession>A0AAD1WCM5</accession>
<evidence type="ECO:0000256" key="9">
    <source>
        <dbReference type="ARBA" id="ARBA00023180"/>
    </source>
</evidence>
<dbReference type="Gene3D" id="2.10.50.30">
    <property type="entry name" value="GPCR, family 3, nine cysteines domain"/>
    <property type="match status" value="1"/>
</dbReference>
<name>A0AAD1WCM5_PELCU</name>
<feature type="transmembrane region" description="Helical" evidence="12">
    <location>
        <begin position="633"/>
        <end position="656"/>
    </location>
</feature>
<feature type="transmembrane region" description="Helical" evidence="12">
    <location>
        <begin position="700"/>
        <end position="721"/>
    </location>
</feature>
<dbReference type="InterPro" id="IPR017979">
    <property type="entry name" value="GPCR_3_CS"/>
</dbReference>
<keyword evidence="5 12" id="KW-1133">Transmembrane helix</keyword>
<dbReference type="EMBL" id="OW240917">
    <property type="protein sequence ID" value="CAH2299131.1"/>
    <property type="molecule type" value="Genomic_DNA"/>
</dbReference>
<keyword evidence="7 12" id="KW-0472">Membrane</keyword>
<proteinExistence type="predicted"/>
<dbReference type="PROSITE" id="PS50259">
    <property type="entry name" value="G_PROTEIN_RECEP_F3_4"/>
    <property type="match status" value="1"/>
</dbReference>
<dbReference type="Pfam" id="PF00003">
    <property type="entry name" value="7tm_3"/>
    <property type="match status" value="1"/>
</dbReference>
<dbReference type="InterPro" id="IPR004073">
    <property type="entry name" value="GPCR_3_vmron_rcpt_2"/>
</dbReference>
<evidence type="ECO:0000256" key="6">
    <source>
        <dbReference type="ARBA" id="ARBA00023040"/>
    </source>
</evidence>
<evidence type="ECO:0000256" key="11">
    <source>
        <dbReference type="SAM" id="MobiDB-lite"/>
    </source>
</evidence>
<evidence type="ECO:0000259" key="13">
    <source>
        <dbReference type="PROSITE" id="PS50259"/>
    </source>
</evidence>
<dbReference type="InterPro" id="IPR001828">
    <property type="entry name" value="ANF_lig-bd_rcpt"/>
</dbReference>
<dbReference type="Gene3D" id="3.40.50.2300">
    <property type="match status" value="4"/>
</dbReference>
<feature type="domain" description="G-protein coupled receptors family 3 profile" evidence="13">
    <location>
        <begin position="474"/>
        <end position="738"/>
    </location>
</feature>